<name>A0A834TSE5_9FABA</name>
<comment type="caution">
    <text evidence="1">The sequence shown here is derived from an EMBL/GenBank/DDBJ whole genome shotgun (WGS) entry which is preliminary data.</text>
</comment>
<protein>
    <submittedName>
        <fullName evidence="1">Protein ACCUMULATION AND REPLICATION OF CHLOROPLASTS 3-like isoform X1</fullName>
    </submittedName>
</protein>
<keyword evidence="2" id="KW-1185">Reference proteome</keyword>
<gene>
    <name evidence="1" type="ORF">G2W53_018697</name>
</gene>
<accession>A0A834TSE5</accession>
<dbReference type="Proteomes" id="UP000634136">
    <property type="component" value="Unassembled WGS sequence"/>
</dbReference>
<evidence type="ECO:0000313" key="1">
    <source>
        <dbReference type="EMBL" id="KAF7827533.1"/>
    </source>
</evidence>
<reference evidence="1" key="1">
    <citation type="submission" date="2020-09" db="EMBL/GenBank/DDBJ databases">
        <title>Genome-Enabled Discovery of Anthraquinone Biosynthesis in Senna tora.</title>
        <authorList>
            <person name="Kang S.-H."/>
            <person name="Pandey R.P."/>
            <person name="Lee C.-M."/>
            <person name="Sim J.-S."/>
            <person name="Jeong J.-T."/>
            <person name="Choi B.-S."/>
            <person name="Jung M."/>
            <person name="Ginzburg D."/>
            <person name="Zhao K."/>
            <person name="Won S.Y."/>
            <person name="Oh T.-J."/>
            <person name="Yu Y."/>
            <person name="Kim N.-H."/>
            <person name="Lee O.R."/>
            <person name="Lee T.-H."/>
            <person name="Bashyal P."/>
            <person name="Kim T.-S."/>
            <person name="Lee W.-H."/>
            <person name="Kawkins C."/>
            <person name="Kim C.-K."/>
            <person name="Kim J.S."/>
            <person name="Ahn B.O."/>
            <person name="Rhee S.Y."/>
            <person name="Sohng J.K."/>
        </authorList>
    </citation>
    <scope>NUCLEOTIDE SEQUENCE</scope>
    <source>
        <tissue evidence="1">Leaf</tissue>
    </source>
</reference>
<dbReference type="EMBL" id="JAAIUW010000006">
    <property type="protein sequence ID" value="KAF7827533.1"/>
    <property type="molecule type" value="Genomic_DNA"/>
</dbReference>
<evidence type="ECO:0000313" key="2">
    <source>
        <dbReference type="Proteomes" id="UP000634136"/>
    </source>
</evidence>
<proteinExistence type="predicted"/>
<dbReference type="OrthoDB" id="270720at2759"/>
<dbReference type="AlphaFoldDB" id="A0A834TSE5"/>
<organism evidence="1 2">
    <name type="scientific">Senna tora</name>
    <dbReference type="NCBI Taxonomy" id="362788"/>
    <lineage>
        <taxon>Eukaryota</taxon>
        <taxon>Viridiplantae</taxon>
        <taxon>Streptophyta</taxon>
        <taxon>Embryophyta</taxon>
        <taxon>Tracheophyta</taxon>
        <taxon>Spermatophyta</taxon>
        <taxon>Magnoliopsida</taxon>
        <taxon>eudicotyledons</taxon>
        <taxon>Gunneridae</taxon>
        <taxon>Pentapetalae</taxon>
        <taxon>rosids</taxon>
        <taxon>fabids</taxon>
        <taxon>Fabales</taxon>
        <taxon>Fabaceae</taxon>
        <taxon>Caesalpinioideae</taxon>
        <taxon>Cassia clade</taxon>
        <taxon>Senna</taxon>
    </lineage>
</organism>
<sequence length="105" mass="11384">MELPASTRFEAICKASLCSFSSKQVSCGSSHRCGRIGFQWNRNSKSFVGITMSSEKEFLSNGHGGGHNGAAKSGFIDVIGIGSRKDAVLDFCLKSPFQLSSLRFW</sequence>